<accession>A0A4Y3TY06</accession>
<dbReference type="PANTHER" id="PTHR30433">
    <property type="entry name" value="CHEMOTAXIS PROTEIN MOTA"/>
    <property type="match status" value="1"/>
</dbReference>
<dbReference type="PROSITE" id="PS01307">
    <property type="entry name" value="MOTA"/>
    <property type="match status" value="1"/>
</dbReference>
<evidence type="ECO:0000256" key="6">
    <source>
        <dbReference type="ARBA" id="ARBA00022519"/>
    </source>
</evidence>
<evidence type="ECO:0000256" key="2">
    <source>
        <dbReference type="ARBA" id="ARBA00008038"/>
    </source>
</evidence>
<evidence type="ECO:0000313" key="16">
    <source>
        <dbReference type="EMBL" id="GEB85860.1"/>
    </source>
</evidence>
<keyword evidence="7 13" id="KW-0812">Transmembrane</keyword>
<protein>
    <submittedName>
        <fullName evidence="16">Flagellar motor protein MotA</fullName>
    </submittedName>
</protein>
<keyword evidence="10 13" id="KW-1133">Transmembrane helix</keyword>
<keyword evidence="3" id="KW-0813">Transport</keyword>
<dbReference type="InterPro" id="IPR046786">
    <property type="entry name" value="MotA_N"/>
</dbReference>
<dbReference type="OrthoDB" id="9782603at2"/>
<dbReference type="Pfam" id="PF01618">
    <property type="entry name" value="MotA_ExbB"/>
    <property type="match status" value="1"/>
</dbReference>
<evidence type="ECO:0000256" key="4">
    <source>
        <dbReference type="ARBA" id="ARBA00022475"/>
    </source>
</evidence>
<keyword evidence="17" id="KW-1185">Reference proteome</keyword>
<dbReference type="InterPro" id="IPR047055">
    <property type="entry name" value="MotA-like"/>
</dbReference>
<keyword evidence="9" id="KW-0375">Hydrogen ion transport</keyword>
<dbReference type="NCBIfam" id="TIGR03818">
    <property type="entry name" value="MotA1"/>
    <property type="match status" value="1"/>
</dbReference>
<gene>
    <name evidence="16" type="primary">motA1</name>
    <name evidence="16" type="ORF">APE01nite_16570</name>
</gene>
<feature type="domain" description="MotA/TolQ/ExbB proton channel" evidence="14">
    <location>
        <begin position="137"/>
        <end position="230"/>
    </location>
</feature>
<keyword evidence="16" id="KW-0282">Flagellum</keyword>
<feature type="transmembrane region" description="Helical" evidence="13">
    <location>
        <begin position="170"/>
        <end position="191"/>
    </location>
</feature>
<dbReference type="Proteomes" id="UP000317730">
    <property type="component" value="Unassembled WGS sequence"/>
</dbReference>
<dbReference type="Pfam" id="PF20560">
    <property type="entry name" value="MotA_N"/>
    <property type="match status" value="1"/>
</dbReference>
<organism evidence="16 17">
    <name type="scientific">Acetobacter peroxydans</name>
    <dbReference type="NCBI Taxonomy" id="104098"/>
    <lineage>
        <taxon>Bacteria</taxon>
        <taxon>Pseudomonadati</taxon>
        <taxon>Pseudomonadota</taxon>
        <taxon>Alphaproteobacteria</taxon>
        <taxon>Acetobacterales</taxon>
        <taxon>Acetobacteraceae</taxon>
        <taxon>Acetobacter</taxon>
    </lineage>
</organism>
<evidence type="ECO:0000256" key="10">
    <source>
        <dbReference type="ARBA" id="ARBA00022989"/>
    </source>
</evidence>
<evidence type="ECO:0000256" key="13">
    <source>
        <dbReference type="SAM" id="Phobius"/>
    </source>
</evidence>
<dbReference type="AlphaFoldDB" id="A0A4Y3TY06"/>
<comment type="subcellular location">
    <subcellularLocation>
        <location evidence="1">Cell inner membrane</location>
        <topology evidence="1">Multi-pass membrane protein</topology>
    </subcellularLocation>
</comment>
<dbReference type="PANTHER" id="PTHR30433:SF4">
    <property type="entry name" value="MOTILITY PROTEIN A"/>
    <property type="match status" value="1"/>
</dbReference>
<feature type="transmembrane region" description="Helical" evidence="13">
    <location>
        <begin position="32"/>
        <end position="50"/>
    </location>
</feature>
<dbReference type="InterPro" id="IPR002898">
    <property type="entry name" value="MotA_ExbB_proton_chnl"/>
</dbReference>
<evidence type="ECO:0000259" key="15">
    <source>
        <dbReference type="Pfam" id="PF20560"/>
    </source>
</evidence>
<evidence type="ECO:0000256" key="3">
    <source>
        <dbReference type="ARBA" id="ARBA00022448"/>
    </source>
</evidence>
<dbReference type="GO" id="GO:0005886">
    <property type="term" value="C:plasma membrane"/>
    <property type="evidence" value="ECO:0007669"/>
    <property type="project" value="UniProtKB-SubCell"/>
</dbReference>
<evidence type="ECO:0000256" key="12">
    <source>
        <dbReference type="ARBA" id="ARBA00023136"/>
    </source>
</evidence>
<keyword evidence="6" id="KW-0997">Cell inner membrane</keyword>
<dbReference type="GO" id="GO:0006935">
    <property type="term" value="P:chemotaxis"/>
    <property type="evidence" value="ECO:0007669"/>
    <property type="project" value="UniProtKB-KW"/>
</dbReference>
<dbReference type="GO" id="GO:1902600">
    <property type="term" value="P:proton transmembrane transport"/>
    <property type="evidence" value="ECO:0007669"/>
    <property type="project" value="UniProtKB-KW"/>
</dbReference>
<dbReference type="RefSeq" id="WP_141376470.1">
    <property type="nucleotide sequence ID" value="NZ_BAPL01000030.1"/>
</dbReference>
<evidence type="ECO:0000256" key="9">
    <source>
        <dbReference type="ARBA" id="ARBA00022781"/>
    </source>
</evidence>
<keyword evidence="11" id="KW-0406">Ion transport</keyword>
<keyword evidence="5" id="KW-0145">Chemotaxis</keyword>
<evidence type="ECO:0000256" key="8">
    <source>
        <dbReference type="ARBA" id="ARBA00022779"/>
    </source>
</evidence>
<keyword evidence="16" id="KW-0966">Cell projection</keyword>
<reference evidence="16 17" key="1">
    <citation type="submission" date="2019-06" db="EMBL/GenBank/DDBJ databases">
        <title>Whole genome shotgun sequence of Acetobacter peroxydans NBRC 13755.</title>
        <authorList>
            <person name="Hosoyama A."/>
            <person name="Uohara A."/>
            <person name="Ohji S."/>
            <person name="Ichikawa N."/>
        </authorList>
    </citation>
    <scope>NUCLEOTIDE SEQUENCE [LARGE SCALE GENOMIC DNA]</scope>
    <source>
        <strain evidence="16 17">NBRC 13755</strain>
    </source>
</reference>
<comment type="similarity">
    <text evidence="2">Belongs to the MotA family.</text>
</comment>
<dbReference type="GO" id="GO:0071978">
    <property type="term" value="P:bacterial-type flagellum-dependent swarming motility"/>
    <property type="evidence" value="ECO:0007669"/>
    <property type="project" value="InterPro"/>
</dbReference>
<evidence type="ECO:0000256" key="1">
    <source>
        <dbReference type="ARBA" id="ARBA00004429"/>
    </source>
</evidence>
<proteinExistence type="inferred from homology"/>
<keyword evidence="8" id="KW-0283">Flagellar rotation</keyword>
<feature type="domain" description="Motility protein A N-terminal" evidence="15">
    <location>
        <begin position="5"/>
        <end position="95"/>
    </location>
</feature>
<sequence>MLFIGGLIFSLLCVFGSFVASGGALAPLIASMPFELLTILGAAAGIFIMSNSKDALKQLLSDLKLTLGGPRHNKDSYLELLVTLFRFMRLAQARGNMALEEHVENPGESSIFALAPRVRDDVETRNMICDYLRLVSLNMEEPYQLDEVMARELKKNLSEKLHISESLQSIADALPALGIVAAVLGVIKTMASISKPPAILGEMIAGALVGTFLGVLLSYGVVAPLAARMKDVIMQDGRYQDIIRIVFVAHLQGSPPQVSAEIGRKDIPHAFMPSFNELDVVLAESSNPQQATQGAAA</sequence>
<evidence type="ECO:0000256" key="5">
    <source>
        <dbReference type="ARBA" id="ARBA00022500"/>
    </source>
</evidence>
<dbReference type="InterPro" id="IPR022522">
    <property type="entry name" value="Flagellar_motor_stator_MotA"/>
</dbReference>
<keyword evidence="12 13" id="KW-0472">Membrane</keyword>
<comment type="caution">
    <text evidence="16">The sequence shown here is derived from an EMBL/GenBank/DDBJ whole genome shotgun (WGS) entry which is preliminary data.</text>
</comment>
<keyword evidence="4" id="KW-1003">Cell membrane</keyword>
<evidence type="ECO:0000256" key="11">
    <source>
        <dbReference type="ARBA" id="ARBA00023065"/>
    </source>
</evidence>
<dbReference type="InterPro" id="IPR000540">
    <property type="entry name" value="Flag_MotA_CS"/>
</dbReference>
<dbReference type="EMBL" id="BJMV01000008">
    <property type="protein sequence ID" value="GEB85860.1"/>
    <property type="molecule type" value="Genomic_DNA"/>
</dbReference>
<keyword evidence="16" id="KW-0969">Cilium</keyword>
<evidence type="ECO:0000313" key="17">
    <source>
        <dbReference type="Proteomes" id="UP000317730"/>
    </source>
</evidence>
<evidence type="ECO:0000259" key="14">
    <source>
        <dbReference type="Pfam" id="PF01618"/>
    </source>
</evidence>
<evidence type="ECO:0000256" key="7">
    <source>
        <dbReference type="ARBA" id="ARBA00022692"/>
    </source>
</evidence>
<feature type="transmembrane region" description="Helical" evidence="13">
    <location>
        <begin position="203"/>
        <end position="227"/>
    </location>
</feature>
<name>A0A4Y3TY06_9PROT</name>